<protein>
    <submittedName>
        <fullName evidence="1">Glycine cleavage system T protein</fullName>
    </submittedName>
</protein>
<keyword evidence="2" id="KW-1185">Reference proteome</keyword>
<name>A0ACB6ZKL8_THEGA</name>
<dbReference type="Proteomes" id="UP000886501">
    <property type="component" value="Unassembled WGS sequence"/>
</dbReference>
<evidence type="ECO:0000313" key="1">
    <source>
        <dbReference type="EMBL" id="KAF9650107.1"/>
    </source>
</evidence>
<reference evidence="1" key="2">
    <citation type="journal article" date="2020" name="Nat. Commun.">
        <title>Large-scale genome sequencing of mycorrhizal fungi provides insights into the early evolution of symbiotic traits.</title>
        <authorList>
            <person name="Miyauchi S."/>
            <person name="Kiss E."/>
            <person name="Kuo A."/>
            <person name="Drula E."/>
            <person name="Kohler A."/>
            <person name="Sanchez-Garcia M."/>
            <person name="Morin E."/>
            <person name="Andreopoulos B."/>
            <person name="Barry K.W."/>
            <person name="Bonito G."/>
            <person name="Buee M."/>
            <person name="Carver A."/>
            <person name="Chen C."/>
            <person name="Cichocki N."/>
            <person name="Clum A."/>
            <person name="Culley D."/>
            <person name="Crous P.W."/>
            <person name="Fauchery L."/>
            <person name="Girlanda M."/>
            <person name="Hayes R.D."/>
            <person name="Keri Z."/>
            <person name="LaButti K."/>
            <person name="Lipzen A."/>
            <person name="Lombard V."/>
            <person name="Magnuson J."/>
            <person name="Maillard F."/>
            <person name="Murat C."/>
            <person name="Nolan M."/>
            <person name="Ohm R.A."/>
            <person name="Pangilinan J."/>
            <person name="Pereira M.F."/>
            <person name="Perotto S."/>
            <person name="Peter M."/>
            <person name="Pfister S."/>
            <person name="Riley R."/>
            <person name="Sitrit Y."/>
            <person name="Stielow J.B."/>
            <person name="Szollosi G."/>
            <person name="Zifcakova L."/>
            <person name="Stursova M."/>
            <person name="Spatafora J.W."/>
            <person name="Tedersoo L."/>
            <person name="Vaario L.M."/>
            <person name="Yamada A."/>
            <person name="Yan M."/>
            <person name="Wang P."/>
            <person name="Xu J."/>
            <person name="Bruns T."/>
            <person name="Baldrian P."/>
            <person name="Vilgalys R."/>
            <person name="Dunand C."/>
            <person name="Henrissat B."/>
            <person name="Grigoriev I.V."/>
            <person name="Hibbett D."/>
            <person name="Nagy L.G."/>
            <person name="Martin F.M."/>
        </authorList>
    </citation>
    <scope>NUCLEOTIDE SEQUENCE</scope>
    <source>
        <strain evidence="1">P2</strain>
    </source>
</reference>
<accession>A0ACB6ZKL8</accession>
<gene>
    <name evidence="1" type="ORF">BDM02DRAFT_3155010</name>
</gene>
<evidence type="ECO:0000313" key="2">
    <source>
        <dbReference type="Proteomes" id="UP000886501"/>
    </source>
</evidence>
<dbReference type="EMBL" id="MU117988">
    <property type="protein sequence ID" value="KAF9650107.1"/>
    <property type="molecule type" value="Genomic_DNA"/>
</dbReference>
<organism evidence="1 2">
    <name type="scientific">Thelephora ganbajun</name>
    <name type="common">Ganba fungus</name>
    <dbReference type="NCBI Taxonomy" id="370292"/>
    <lineage>
        <taxon>Eukaryota</taxon>
        <taxon>Fungi</taxon>
        <taxon>Dikarya</taxon>
        <taxon>Basidiomycota</taxon>
        <taxon>Agaricomycotina</taxon>
        <taxon>Agaricomycetes</taxon>
        <taxon>Thelephorales</taxon>
        <taxon>Thelephoraceae</taxon>
        <taxon>Thelephora</taxon>
    </lineage>
</organism>
<reference evidence="1" key="1">
    <citation type="submission" date="2019-10" db="EMBL/GenBank/DDBJ databases">
        <authorList>
            <consortium name="DOE Joint Genome Institute"/>
            <person name="Kuo A."/>
            <person name="Miyauchi S."/>
            <person name="Kiss E."/>
            <person name="Drula E."/>
            <person name="Kohler A."/>
            <person name="Sanchez-Garcia M."/>
            <person name="Andreopoulos B."/>
            <person name="Barry K.W."/>
            <person name="Bonito G."/>
            <person name="Buee M."/>
            <person name="Carver A."/>
            <person name="Chen C."/>
            <person name="Cichocki N."/>
            <person name="Clum A."/>
            <person name="Culley D."/>
            <person name="Crous P.W."/>
            <person name="Fauchery L."/>
            <person name="Girlanda M."/>
            <person name="Hayes R."/>
            <person name="Keri Z."/>
            <person name="Labutti K."/>
            <person name="Lipzen A."/>
            <person name="Lombard V."/>
            <person name="Magnuson J."/>
            <person name="Maillard F."/>
            <person name="Morin E."/>
            <person name="Murat C."/>
            <person name="Nolan M."/>
            <person name="Ohm R."/>
            <person name="Pangilinan J."/>
            <person name="Pereira M."/>
            <person name="Perotto S."/>
            <person name="Peter M."/>
            <person name="Riley R."/>
            <person name="Sitrit Y."/>
            <person name="Stielow B."/>
            <person name="Szollosi G."/>
            <person name="Zifcakova L."/>
            <person name="Stursova M."/>
            <person name="Spatafora J.W."/>
            <person name="Tedersoo L."/>
            <person name="Vaario L.-M."/>
            <person name="Yamada A."/>
            <person name="Yan M."/>
            <person name="Wang P."/>
            <person name="Xu J."/>
            <person name="Bruns T."/>
            <person name="Baldrian P."/>
            <person name="Vilgalys R."/>
            <person name="Henrissat B."/>
            <person name="Grigoriev I.V."/>
            <person name="Hibbett D."/>
            <person name="Nagy L.G."/>
            <person name="Martin F.M."/>
        </authorList>
    </citation>
    <scope>NUCLEOTIDE SEQUENCE</scope>
    <source>
        <strain evidence="1">P2</strain>
    </source>
</reference>
<sequence>MTATVLRSRLPSLVAGGRRYAFQRTVPKFTRFMTTPSADLSLSRRGHTQLKKTGLYDFHIEGGAKMVPFAGYSMPLSYGSVGAVASHHHVRNTVGLFDVGHMVQTKFRGPTSAAFLEWLTPSSLTSLSPYSSTLSVLLNEKGGIIDDTIITKHSEDAFYVVTNAGRRDRDLAWFAQKIDEWNNDSTKSEKGKVEMEILEGWGLLALQGPEAAKYLQTLTSFDLRSLTFGRSAFVPLEGFNLHVARGGYTGEDGFEISVPPTETVEVAKLLSHAPVQLTGLGARDSLRLEAGMCLYGQDLDEDTSPVEAGLSWVIGKERRETGGFIGADLVLKHLKDGPPRRRVGFIVEGAPARQGAKIFKPSSNDLIGTVTSGIPSPTLEKNIAMGYVENGWHKKGTEVEIEVRNKLRKAVVTPMPFVKPKYWRG</sequence>
<comment type="caution">
    <text evidence="1">The sequence shown here is derived from an EMBL/GenBank/DDBJ whole genome shotgun (WGS) entry which is preliminary data.</text>
</comment>
<proteinExistence type="predicted"/>